<dbReference type="EMBL" id="CP081297">
    <property type="protein sequence ID" value="QZD87051.1"/>
    <property type="molecule type" value="Genomic_DNA"/>
</dbReference>
<gene>
    <name evidence="2" type="ORF">K3166_12890</name>
</gene>
<dbReference type="Proteomes" id="UP000824280">
    <property type="component" value="Chromosome"/>
</dbReference>
<proteinExistence type="predicted"/>
<sequence>MILSIFPEGGLASSVITTVWVGVLVLCFFNLRFGWVLSGLVVPGYVVPLLVVKPMAALVITVEAILAYWIVWIFSEKLAPGRWPALFGRDRFMGLILASVAVRLSMDGLILPELSEWLATNYNQRLDWQSDLQSFGLVIISLLANQFWKPGLARGLFSMIVVTAITYLIVRYGLMEFTNFRLSAVTYMYEGLASSILASPKAYMILVLTALYASHMNVKYGWDFSGILIPALIALQWYQPTKILTSFAEAAVIYFIARQLLKTPWLQNATIEGANKMLLFFNISFVLKLIVGHSLVLLAWDVKTTDFYGFGYLLSTLLAIKAHDKDIFPRLLRSTLQVSAIGAILGNLAGIAVAFILPASAAQAGGEREATIEREQDLLVGAIGDARLRRATLADGSLDSASAQGLADALELLGAGLPPVAAGLAGRANGWQAEALPAGRLALLRMDGRGSDLLVHDQTAPSELAVVIEDPGAQPGLGLAAAKLARQLGAKWLVITTPQLAGAGTRPSVLQTFRSKWRGPVLSIQAGSTPGARVELADGSGTQLDIASLREVLPDVEIGLAAMRRTNAADVEAPAILTLPAQSIRRMLRIGLEEFQQPDRPCRALDHAKGSANFTQPAQRVFLRDEVLAPLLEERQDDGDLVISRAASRALGLDLYRCSEANSPLLALVGTQDQGRAIFDLSGRPDRIVMASLREEVGGSDGSTAPSARIMRDAAFAFARSSDASLLVFAPRELGYDGSQATMFGTIAQTAIDQLGDRPALALQIRSYPAADLAALAAGRVVVSTDRVASQSAESREIIGIVQDGGFDPVLAERSREWAGFEAFSQTALLYLNHSLNKRYAVLYVPTTAGKR</sequence>
<dbReference type="RefSeq" id="WP_221422592.1">
    <property type="nucleotide sequence ID" value="NZ_CP081297.1"/>
</dbReference>
<evidence type="ECO:0000313" key="2">
    <source>
        <dbReference type="EMBL" id="QZD87051.1"/>
    </source>
</evidence>
<dbReference type="InterPro" id="IPR008338">
    <property type="entry name" value="Capsule_biosynth_CapC"/>
</dbReference>
<feature type="transmembrane region" description="Helical" evidence="1">
    <location>
        <begin position="155"/>
        <end position="174"/>
    </location>
</feature>
<feature type="transmembrane region" description="Helical" evidence="1">
    <location>
        <begin position="194"/>
        <end position="213"/>
    </location>
</feature>
<keyword evidence="1" id="KW-0812">Transmembrane</keyword>
<keyword evidence="1" id="KW-0472">Membrane</keyword>
<evidence type="ECO:0000313" key="3">
    <source>
        <dbReference type="Proteomes" id="UP000824280"/>
    </source>
</evidence>
<feature type="transmembrane region" description="Helical" evidence="1">
    <location>
        <begin position="306"/>
        <end position="323"/>
    </location>
</feature>
<name>A0ABX8ZDI4_9SPHN</name>
<keyword evidence="3" id="KW-1185">Reference proteome</keyword>
<dbReference type="Pfam" id="PF14102">
    <property type="entry name" value="Caps_synth_CapC"/>
    <property type="match status" value="2"/>
</dbReference>
<feature type="transmembrane region" description="Helical" evidence="1">
    <location>
        <begin position="277"/>
        <end position="300"/>
    </location>
</feature>
<reference evidence="2 3" key="1">
    <citation type="submission" date="2021-08" db="EMBL/GenBank/DDBJ databases">
        <title>Comparative Genomics Analysis of the Genus Qipengyuania Reveals Extensive Genetic Diversity and Metabolic Versatility, Including the Description of Fifteen Novel Species.</title>
        <authorList>
            <person name="Liu Y."/>
        </authorList>
    </citation>
    <scope>NUCLEOTIDE SEQUENCE [LARGE SCALE GENOMIC DNA]</scope>
    <source>
        <strain evidence="2 3">1XM2-8</strain>
    </source>
</reference>
<protein>
    <submittedName>
        <fullName evidence="2">Poly-gamma-glutamate biosynthesis protein PgsC/CapC</fullName>
    </submittedName>
</protein>
<feature type="transmembrane region" description="Helical" evidence="1">
    <location>
        <begin position="243"/>
        <end position="261"/>
    </location>
</feature>
<evidence type="ECO:0000256" key="1">
    <source>
        <dbReference type="SAM" id="Phobius"/>
    </source>
</evidence>
<feature type="transmembrane region" description="Helical" evidence="1">
    <location>
        <begin position="12"/>
        <end position="33"/>
    </location>
</feature>
<accession>A0ABX8ZDI4</accession>
<feature type="transmembrane region" description="Helical" evidence="1">
    <location>
        <begin position="335"/>
        <end position="357"/>
    </location>
</feature>
<organism evidence="2 3">
    <name type="scientific">Qipengyuania psychrotolerans</name>
    <dbReference type="NCBI Taxonomy" id="2867238"/>
    <lineage>
        <taxon>Bacteria</taxon>
        <taxon>Pseudomonadati</taxon>
        <taxon>Pseudomonadota</taxon>
        <taxon>Alphaproteobacteria</taxon>
        <taxon>Sphingomonadales</taxon>
        <taxon>Erythrobacteraceae</taxon>
        <taxon>Qipengyuania</taxon>
    </lineage>
</organism>
<keyword evidence="1" id="KW-1133">Transmembrane helix</keyword>
<feature type="transmembrane region" description="Helical" evidence="1">
    <location>
        <begin position="45"/>
        <end position="71"/>
    </location>
</feature>